<comment type="caution">
    <text evidence="1">The sequence shown here is derived from an EMBL/GenBank/DDBJ whole genome shotgun (WGS) entry which is preliminary data.</text>
</comment>
<gene>
    <name evidence="1" type="ORF">E4T65_09850</name>
</gene>
<dbReference type="Proteomes" id="UP000297322">
    <property type="component" value="Unassembled WGS sequence"/>
</dbReference>
<evidence type="ECO:0000313" key="1">
    <source>
        <dbReference type="EMBL" id="TFW43337.1"/>
    </source>
</evidence>
<dbReference type="RefSeq" id="WP_017529923.1">
    <property type="nucleotide sequence ID" value="NZ_SPVI01000005.1"/>
</dbReference>
<name>A0A4Y9TK82_PSEFL</name>
<protein>
    <submittedName>
        <fullName evidence="1">Uncharacterized protein</fullName>
    </submittedName>
</protein>
<dbReference type="EMBL" id="SPVI01000005">
    <property type="protein sequence ID" value="TFW43337.1"/>
    <property type="molecule type" value="Genomic_DNA"/>
</dbReference>
<reference evidence="1 2" key="1">
    <citation type="submission" date="2019-03" db="EMBL/GenBank/DDBJ databases">
        <title>Biocontrol and xenobiotic degradation properties of endophytic Pseudomonas fluorescens strain BRZ63.</title>
        <authorList>
            <person name="Chlebek D.A."/>
            <person name="Pinski A."/>
            <person name="Zur J.P."/>
            <person name="Michalska J."/>
            <person name="Hupert-Kocurek K.T."/>
        </authorList>
    </citation>
    <scope>NUCLEOTIDE SEQUENCE [LARGE SCALE GENOMIC DNA]</scope>
    <source>
        <strain evidence="1 2">BRZ63</strain>
    </source>
</reference>
<dbReference type="AlphaFoldDB" id="A0A4Y9TK82"/>
<proteinExistence type="predicted"/>
<evidence type="ECO:0000313" key="2">
    <source>
        <dbReference type="Proteomes" id="UP000297322"/>
    </source>
</evidence>
<accession>A0A4Y9TK82</accession>
<organism evidence="1 2">
    <name type="scientific">Pseudomonas fluorescens</name>
    <dbReference type="NCBI Taxonomy" id="294"/>
    <lineage>
        <taxon>Bacteria</taxon>
        <taxon>Pseudomonadati</taxon>
        <taxon>Pseudomonadota</taxon>
        <taxon>Gammaproteobacteria</taxon>
        <taxon>Pseudomonadales</taxon>
        <taxon>Pseudomonadaceae</taxon>
        <taxon>Pseudomonas</taxon>
    </lineage>
</organism>
<sequence length="77" mass="8839">MNTDSRVSNSLYREQVRSEKRLDQIGSEVITSEDTEEFARLFEQLNEQKSALVNNLAVNSTYLSYKHETLKSAINVV</sequence>